<proteinExistence type="predicted"/>
<dbReference type="AlphaFoldDB" id="A0A4U7AZQ2"/>
<sequence>MAKKKTAASKNELKITGFFKSASGLVPSDLTSPAPRTTTTTNSGGSSTLPPPAIDSVAIASKHSLPPNNENNDVNNAVISRPSKRARSAPGPGFAELQLIFDKIKNEERYQPYWATYTIDYTYERLWSYTRAPVKRIIIKNEGWQDLKTLKSIGGNLYYKGPAWYLDAMGDSSDPDFIKEYVGQADDLDYRLGSHALSAKDLENRSLHYLILRAKPTRSSTYVVLGEYPTYERLADIEMEQIFKNIGEQ</sequence>
<comment type="caution">
    <text evidence="2">The sequence shown here is derived from an EMBL/GenBank/DDBJ whole genome shotgun (WGS) entry which is preliminary data.</text>
</comment>
<accession>A0A4U7AZQ2</accession>
<name>A0A4U7AZQ2_9PEZI</name>
<evidence type="ECO:0000256" key="1">
    <source>
        <dbReference type="SAM" id="MobiDB-lite"/>
    </source>
</evidence>
<reference evidence="2 3" key="1">
    <citation type="submission" date="2018-02" db="EMBL/GenBank/DDBJ databases">
        <title>Draft genome sequences of Elsinoe sp., causing black scab on jojoba.</title>
        <authorList>
            <person name="Stodart B."/>
            <person name="Jeffress S."/>
            <person name="Ash G."/>
            <person name="Arun Chinnappa K."/>
        </authorList>
    </citation>
    <scope>NUCLEOTIDE SEQUENCE [LARGE SCALE GENOMIC DNA]</scope>
    <source>
        <strain evidence="2 3">Hillstone_2</strain>
    </source>
</reference>
<organism evidence="2 3">
    <name type="scientific">Elsinoe australis</name>
    <dbReference type="NCBI Taxonomy" id="40998"/>
    <lineage>
        <taxon>Eukaryota</taxon>
        <taxon>Fungi</taxon>
        <taxon>Dikarya</taxon>
        <taxon>Ascomycota</taxon>
        <taxon>Pezizomycotina</taxon>
        <taxon>Dothideomycetes</taxon>
        <taxon>Dothideomycetidae</taxon>
        <taxon>Myriangiales</taxon>
        <taxon>Elsinoaceae</taxon>
        <taxon>Elsinoe</taxon>
    </lineage>
</organism>
<gene>
    <name evidence="2" type="ORF">C1H76_3380</name>
</gene>
<feature type="compositionally biased region" description="Low complexity" evidence="1">
    <location>
        <begin position="31"/>
        <end position="48"/>
    </location>
</feature>
<dbReference type="EMBL" id="PTQR01000042">
    <property type="protein sequence ID" value="TKX24278.1"/>
    <property type="molecule type" value="Genomic_DNA"/>
</dbReference>
<dbReference type="Proteomes" id="UP000308133">
    <property type="component" value="Unassembled WGS sequence"/>
</dbReference>
<feature type="region of interest" description="Disordered" evidence="1">
    <location>
        <begin position="23"/>
        <end position="53"/>
    </location>
</feature>
<protein>
    <submittedName>
        <fullName evidence="2">Uncharacterized protein</fullName>
    </submittedName>
</protein>
<evidence type="ECO:0000313" key="2">
    <source>
        <dbReference type="EMBL" id="TKX24278.1"/>
    </source>
</evidence>
<evidence type="ECO:0000313" key="3">
    <source>
        <dbReference type="Proteomes" id="UP000308133"/>
    </source>
</evidence>